<dbReference type="AlphaFoldDB" id="S6BWC1"/>
<evidence type="ECO:0000256" key="1">
    <source>
        <dbReference type="ARBA" id="ARBA00004651"/>
    </source>
</evidence>
<feature type="transmembrane region" description="Helical" evidence="6">
    <location>
        <begin position="205"/>
        <end position="225"/>
    </location>
</feature>
<proteinExistence type="predicted"/>
<keyword evidence="4 6" id="KW-1133">Transmembrane helix</keyword>
<evidence type="ECO:0000313" key="7">
    <source>
        <dbReference type="EMBL" id="BAN70289.1"/>
    </source>
</evidence>
<gene>
    <name evidence="7" type="primary">epsE</name>
</gene>
<feature type="transmembrane region" description="Helical" evidence="6">
    <location>
        <begin position="265"/>
        <end position="285"/>
    </location>
</feature>
<evidence type="ECO:0000256" key="5">
    <source>
        <dbReference type="ARBA" id="ARBA00023136"/>
    </source>
</evidence>
<feature type="transmembrane region" description="Helical" evidence="6">
    <location>
        <begin position="231"/>
        <end position="253"/>
    </location>
</feature>
<keyword evidence="7" id="KW-0808">Transferase</keyword>
<dbReference type="InterPro" id="IPR050833">
    <property type="entry name" value="Poly_Biosynth_Transport"/>
</dbReference>
<evidence type="ECO:0000256" key="3">
    <source>
        <dbReference type="ARBA" id="ARBA00022692"/>
    </source>
</evidence>
<reference evidence="7" key="1">
    <citation type="journal article" date="2013" name="Biosci. Biotechnol. Biochem.">
        <title>Novel Exopolysaccharides Produced by Lactococcus lactis subsp. lactis, and the Diversity of epsE Genes in the Exopolysaccharide Biosynthesis Gene Clusters.</title>
        <authorList>
            <person name="Suzuki C."/>
            <person name="Kobayashi M."/>
            <person name="Kimoto-Nira H."/>
        </authorList>
    </citation>
    <scope>NUCLEOTIDE SEQUENCE</scope>
    <source>
        <strain evidence="7">DRC2</strain>
    </source>
</reference>
<dbReference type="PANTHER" id="PTHR30250:SF11">
    <property type="entry name" value="O-ANTIGEN TRANSPORTER-RELATED"/>
    <property type="match status" value="1"/>
</dbReference>
<comment type="subcellular location">
    <subcellularLocation>
        <location evidence="1">Cell membrane</location>
        <topology evidence="1">Multi-pass membrane protein</topology>
    </subcellularLocation>
</comment>
<keyword evidence="2" id="KW-1003">Cell membrane</keyword>
<feature type="transmembrane region" description="Helical" evidence="6">
    <location>
        <begin position="291"/>
        <end position="308"/>
    </location>
</feature>
<evidence type="ECO:0000256" key="6">
    <source>
        <dbReference type="SAM" id="Phobius"/>
    </source>
</evidence>
<dbReference type="EMBL" id="AB373093">
    <property type="protein sequence ID" value="BAN70289.1"/>
    <property type="molecule type" value="Genomic_DNA"/>
</dbReference>
<evidence type="ECO:0000256" key="2">
    <source>
        <dbReference type="ARBA" id="ARBA00022475"/>
    </source>
</evidence>
<name>S6BWC1_LACLL</name>
<protein>
    <submittedName>
        <fullName evidence="7">Glycosyltransferase</fullName>
    </submittedName>
</protein>
<dbReference type="GO" id="GO:0005886">
    <property type="term" value="C:plasma membrane"/>
    <property type="evidence" value="ECO:0007669"/>
    <property type="project" value="UniProtKB-SubCell"/>
</dbReference>
<feature type="transmembrane region" description="Helical" evidence="6">
    <location>
        <begin position="172"/>
        <end position="193"/>
    </location>
</feature>
<organism evidence="7">
    <name type="scientific">Lactococcus lactis subsp. lactis</name>
    <name type="common">Streptococcus lactis</name>
    <dbReference type="NCBI Taxonomy" id="1360"/>
    <lineage>
        <taxon>Bacteria</taxon>
        <taxon>Bacillati</taxon>
        <taxon>Bacillota</taxon>
        <taxon>Bacilli</taxon>
        <taxon>Lactobacillales</taxon>
        <taxon>Streptococcaceae</taxon>
        <taxon>Lactococcus</taxon>
    </lineage>
</organism>
<dbReference type="GO" id="GO:0016740">
    <property type="term" value="F:transferase activity"/>
    <property type="evidence" value="ECO:0007669"/>
    <property type="project" value="UniProtKB-KW"/>
</dbReference>
<dbReference type="PANTHER" id="PTHR30250">
    <property type="entry name" value="PST FAMILY PREDICTED COLANIC ACID TRANSPORTER"/>
    <property type="match status" value="1"/>
</dbReference>
<keyword evidence="5 6" id="KW-0472">Membrane</keyword>
<sequence length="331" mass="37060">MKIALVGSSGWPFDTAVFVKKFGKHVIAGFKPTAYAKYNFEDCLVPNILTKRKNYLQLVKESDICITTTGLHRLIGWKFAEYIAASKAIVTEKFNYSPGAELKANTNFLEFDTSEELINQVMKLVNNNLVGVRRNIIKTFNIAISIAVPVAFGLAAISLKFAPFFLGKQFRMVGLIMLVESPIIIFITGSNIVGGQYLVATNKTYIFSISAIVGAVSNVVMNLAFIPTFGVIGDTLALVLSELLVISYQLYSIREEIPTSDLFHGIWKYIVAGSIMFVVILSLNFLLEMNIQLLILQVFIGILFYVLLNRLFNTYLWIEGVVFWEKFIAKN</sequence>
<accession>S6BWC1</accession>
<feature type="transmembrane region" description="Helical" evidence="6">
    <location>
        <begin position="142"/>
        <end position="166"/>
    </location>
</feature>
<evidence type="ECO:0000256" key="4">
    <source>
        <dbReference type="ARBA" id="ARBA00022989"/>
    </source>
</evidence>
<keyword evidence="3 6" id="KW-0812">Transmembrane</keyword>